<reference evidence="1 2" key="1">
    <citation type="submission" date="2009-08" db="EMBL/GenBank/DDBJ databases">
        <authorList>
            <person name="Muzny D."/>
            <person name="Qin X."/>
            <person name="Deng J."/>
            <person name="Jiang H."/>
            <person name="Liu Y."/>
            <person name="Qu J."/>
            <person name="Song X.-Z."/>
            <person name="Zhang L."/>
            <person name="Thornton R."/>
            <person name="Coyle M."/>
            <person name="Francisco L."/>
            <person name="Jackson L."/>
            <person name="Javaid M."/>
            <person name="Korchina V."/>
            <person name="Kovar C."/>
            <person name="Mata R."/>
            <person name="Mathew T."/>
            <person name="Ngo R."/>
            <person name="Nguyen L."/>
            <person name="Nguyen N."/>
            <person name="Okwuonu G."/>
            <person name="Ongeri F."/>
            <person name="Pham C."/>
            <person name="Simmons D."/>
            <person name="Wilczek-Boney K."/>
            <person name="Hale W."/>
            <person name="Jakkamsetti A."/>
            <person name="Pham P."/>
            <person name="Ruth R."/>
            <person name="San Lucas F."/>
            <person name="Warren J."/>
            <person name="Zhang J."/>
            <person name="Zhao Z."/>
            <person name="Zhou C."/>
            <person name="Zhu D."/>
            <person name="Lee S."/>
            <person name="Bess C."/>
            <person name="Blankenburg K."/>
            <person name="Forbes L."/>
            <person name="Fu Q."/>
            <person name="Gubbala S."/>
            <person name="Hirani K."/>
            <person name="Jayaseelan J.C."/>
            <person name="Lara F."/>
            <person name="Munidasa M."/>
            <person name="Palculict T."/>
            <person name="Patil S."/>
            <person name="Pu L.-L."/>
            <person name="Saada N."/>
            <person name="Tang L."/>
            <person name="Weissenberger G."/>
            <person name="Zhu Y."/>
            <person name="Hemphill L."/>
            <person name="Shang Y."/>
            <person name="Youmans B."/>
            <person name="Ayvaz T."/>
            <person name="Ross M."/>
            <person name="Santibanez J."/>
            <person name="Aqrawi P."/>
            <person name="Gross S."/>
            <person name="Joshi V."/>
            <person name="Fowler G."/>
            <person name="Nazareth L."/>
            <person name="Reid J."/>
            <person name="Worley K."/>
            <person name="Petrosino J."/>
            <person name="Highlander S."/>
            <person name="Gibbs R."/>
        </authorList>
    </citation>
    <scope>NUCLEOTIDE SEQUENCE [LARGE SCALE GENOMIC DNA]</scope>
    <source>
        <strain evidence="1 2">ATCC 49175</strain>
    </source>
</reference>
<dbReference type="HOGENOM" id="CLU_165264_1_0_9"/>
<dbReference type="RefSeq" id="WP_005606734.1">
    <property type="nucleotide sequence ID" value="NZ_CP102283.1"/>
</dbReference>
<evidence type="ECO:0000313" key="1">
    <source>
        <dbReference type="EMBL" id="EEW37431.1"/>
    </source>
</evidence>
<dbReference type="GeneID" id="78412871"/>
<evidence type="ECO:0000313" key="2">
    <source>
        <dbReference type="Proteomes" id="UP000005926"/>
    </source>
</evidence>
<dbReference type="Proteomes" id="UP000005926">
    <property type="component" value="Unassembled WGS sequence"/>
</dbReference>
<gene>
    <name evidence="1" type="ORF">HMPREF0444_0790</name>
</gene>
<organism evidence="1 2">
    <name type="scientific">Granulicatella adiacens ATCC 49175</name>
    <dbReference type="NCBI Taxonomy" id="638301"/>
    <lineage>
        <taxon>Bacteria</taxon>
        <taxon>Bacillati</taxon>
        <taxon>Bacillota</taxon>
        <taxon>Bacilli</taxon>
        <taxon>Lactobacillales</taxon>
        <taxon>Carnobacteriaceae</taxon>
        <taxon>Granulicatella</taxon>
    </lineage>
</organism>
<accession>C8NFU5</accession>
<sequence>MATEKDFVKRIVKEMVDYFLYHELYDVTAHVSYVPHEKATITCTAPYTKLPKDLDLLEAGLSVEKHLELDSMYSSLMGTHNRDKNYCMLGQCIDDYDVEVSDTTLKIIVERLF</sequence>
<dbReference type="EMBL" id="ACKZ01000016">
    <property type="protein sequence ID" value="EEW37431.1"/>
    <property type="molecule type" value="Genomic_DNA"/>
</dbReference>
<comment type="caution">
    <text evidence="1">The sequence shown here is derived from an EMBL/GenBank/DDBJ whole genome shotgun (WGS) entry which is preliminary data.</text>
</comment>
<protein>
    <submittedName>
        <fullName evidence="1">Uncharacterized protein</fullName>
    </submittedName>
</protein>
<dbReference type="AlphaFoldDB" id="C8NFU5"/>
<dbReference type="STRING" id="638301.HMPREF0444_0790"/>
<keyword evidence="2" id="KW-1185">Reference proteome</keyword>
<name>C8NFU5_9LACT</name>
<proteinExistence type="predicted"/>